<evidence type="ECO:0000259" key="10">
    <source>
        <dbReference type="PROSITE" id="PS51194"/>
    </source>
</evidence>
<dbReference type="GO" id="GO:0005524">
    <property type="term" value="F:ATP binding"/>
    <property type="evidence" value="ECO:0007669"/>
    <property type="project" value="UniProtKB-KW"/>
</dbReference>
<dbReference type="GO" id="GO:0016787">
    <property type="term" value="F:hydrolase activity"/>
    <property type="evidence" value="ECO:0007669"/>
    <property type="project" value="UniProtKB-KW"/>
</dbReference>
<dbReference type="InterPro" id="IPR044574">
    <property type="entry name" value="ARIP4-like"/>
</dbReference>
<evidence type="ECO:0000256" key="6">
    <source>
        <dbReference type="ARBA" id="ARBA00022840"/>
    </source>
</evidence>
<evidence type="ECO:0000256" key="4">
    <source>
        <dbReference type="ARBA" id="ARBA00022801"/>
    </source>
</evidence>
<keyword evidence="3" id="KW-0547">Nucleotide-binding</keyword>
<dbReference type="SMART" id="SM00490">
    <property type="entry name" value="HELICc"/>
    <property type="match status" value="1"/>
</dbReference>
<organism evidence="11 12">
    <name type="scientific">Heterodera trifolii</name>
    <dbReference type="NCBI Taxonomy" id="157864"/>
    <lineage>
        <taxon>Eukaryota</taxon>
        <taxon>Metazoa</taxon>
        <taxon>Ecdysozoa</taxon>
        <taxon>Nematoda</taxon>
        <taxon>Chromadorea</taxon>
        <taxon>Rhabditida</taxon>
        <taxon>Tylenchina</taxon>
        <taxon>Tylenchomorpha</taxon>
        <taxon>Tylenchoidea</taxon>
        <taxon>Heteroderidae</taxon>
        <taxon>Heteroderinae</taxon>
        <taxon>Heterodera</taxon>
    </lineage>
</organism>
<dbReference type="InterPro" id="IPR001650">
    <property type="entry name" value="Helicase_C-like"/>
</dbReference>
<evidence type="ECO:0000256" key="5">
    <source>
        <dbReference type="ARBA" id="ARBA00022806"/>
    </source>
</evidence>
<keyword evidence="12" id="KW-1185">Reference proteome</keyword>
<dbReference type="PROSITE" id="PS51194">
    <property type="entry name" value="HELICASE_CTER"/>
    <property type="match status" value="1"/>
</dbReference>
<comment type="similarity">
    <text evidence="2">Belongs to the SNF2/RAD54 helicase family.</text>
</comment>
<dbReference type="Proteomes" id="UP001620626">
    <property type="component" value="Unassembled WGS sequence"/>
</dbReference>
<dbReference type="GO" id="GO:0004386">
    <property type="term" value="F:helicase activity"/>
    <property type="evidence" value="ECO:0007669"/>
    <property type="project" value="UniProtKB-KW"/>
</dbReference>
<evidence type="ECO:0000256" key="8">
    <source>
        <dbReference type="ARBA" id="ARBA00023242"/>
    </source>
</evidence>
<keyword evidence="6" id="KW-0067">ATP-binding</keyword>
<evidence type="ECO:0000256" key="7">
    <source>
        <dbReference type="ARBA" id="ARBA00023125"/>
    </source>
</evidence>
<dbReference type="CDD" id="cd18793">
    <property type="entry name" value="SF2_C_SNF"/>
    <property type="match status" value="1"/>
</dbReference>
<evidence type="ECO:0000256" key="9">
    <source>
        <dbReference type="SAM" id="MobiDB-lite"/>
    </source>
</evidence>
<proteinExistence type="inferred from homology"/>
<dbReference type="GO" id="GO:0003677">
    <property type="term" value="F:DNA binding"/>
    <property type="evidence" value="ECO:0007669"/>
    <property type="project" value="UniProtKB-KW"/>
</dbReference>
<comment type="subcellular location">
    <subcellularLocation>
        <location evidence="1">Nucleus</location>
    </subcellularLocation>
</comment>
<accession>A0ABD2LNI6</accession>
<dbReference type="GO" id="GO:0005634">
    <property type="term" value="C:nucleus"/>
    <property type="evidence" value="ECO:0007669"/>
    <property type="project" value="UniProtKB-SubCell"/>
</dbReference>
<evidence type="ECO:0000256" key="1">
    <source>
        <dbReference type="ARBA" id="ARBA00004123"/>
    </source>
</evidence>
<keyword evidence="7" id="KW-0238">DNA-binding</keyword>
<reference evidence="11 12" key="1">
    <citation type="submission" date="2024-10" db="EMBL/GenBank/DDBJ databases">
        <authorList>
            <person name="Kim D."/>
        </authorList>
    </citation>
    <scope>NUCLEOTIDE SEQUENCE [LARGE SCALE GENOMIC DNA]</scope>
    <source>
        <strain evidence="11">BH-2024</strain>
    </source>
</reference>
<dbReference type="EMBL" id="JBICBT010000354">
    <property type="protein sequence ID" value="KAL3116668.1"/>
    <property type="molecule type" value="Genomic_DNA"/>
</dbReference>
<dbReference type="PANTHER" id="PTHR45797:SF3">
    <property type="entry name" value="TRANSCRIPTIONAL REGULATOR ATRX HOMOLOG"/>
    <property type="match status" value="1"/>
</dbReference>
<evidence type="ECO:0000256" key="3">
    <source>
        <dbReference type="ARBA" id="ARBA00022741"/>
    </source>
</evidence>
<dbReference type="Gene3D" id="3.40.50.300">
    <property type="entry name" value="P-loop containing nucleotide triphosphate hydrolases"/>
    <property type="match status" value="1"/>
</dbReference>
<comment type="caution">
    <text evidence="11">The sequence shown here is derived from an EMBL/GenBank/DDBJ whole genome shotgun (WGS) entry which is preliminary data.</text>
</comment>
<keyword evidence="8" id="KW-0539">Nucleus</keyword>
<dbReference type="PANTHER" id="PTHR45797">
    <property type="entry name" value="RAD54-LIKE"/>
    <property type="match status" value="1"/>
</dbReference>
<keyword evidence="4" id="KW-0378">Hydrolase</keyword>
<gene>
    <name evidence="11" type="ORF">niasHT_000746</name>
</gene>
<feature type="region of interest" description="Disordered" evidence="9">
    <location>
        <begin position="1"/>
        <end position="29"/>
    </location>
</feature>
<name>A0ABD2LNI6_9BILA</name>
<keyword evidence="5" id="KW-0347">Helicase</keyword>
<dbReference type="InterPro" id="IPR049730">
    <property type="entry name" value="SNF2/RAD54-like_C"/>
</dbReference>
<evidence type="ECO:0000313" key="11">
    <source>
        <dbReference type="EMBL" id="KAL3116668.1"/>
    </source>
</evidence>
<sequence>MPSTSSAKLTPIRRSRRQNGESAEERAETPIELKEWAKNHVTEDDRNRFELGNKLILLMEIIKKCEAIGDKLLVFSQFLNSIALIRRMLAFYADNGKWFVDGHDALMRQGERWSWKMRHDYDVIEGSVSSKDRDRIQREFNDPLNLRKRLLLISTRAGSLGINLVGANRVIIFDCCWNPSHDTQSLFRVYRFGQEKPVYIYRFVAQGTMEERIYNRQVTKESTARRVTEAAQIQRHYKVEDLELMYRFEPELLDRLLGDIILSGTNAITSYHTHDLLLTSIEEEQLTSEEREEAWKEYESERLPRQFLPLPMPSPLAMDGTAAVPGTSQQPPFGTATDMAHFSNQGLKYSSFDPAADIFIGYAPVSNALQLRQLQLLQLQKQQQAAQVAKNLSFLVQQQQTVRSGEIGYFTQVMGQLTVAYNNDPIYKLCFQVPGMQAKTAYRIFQIKQFLSYFINLIPAEDLGEMNSANAFANYFNGILQNAIKEKQSQESVEEKAMITLATTIEIAKPHQRCQAGILFIQQTFPEVMQHLNHSQ</sequence>
<protein>
    <recommendedName>
        <fullName evidence="10">Helicase C-terminal domain-containing protein</fullName>
    </recommendedName>
</protein>
<dbReference type="Pfam" id="PF00271">
    <property type="entry name" value="Helicase_C"/>
    <property type="match status" value="1"/>
</dbReference>
<feature type="domain" description="Helicase C-terminal" evidence="10">
    <location>
        <begin position="57"/>
        <end position="243"/>
    </location>
</feature>
<dbReference type="AlphaFoldDB" id="A0ABD2LNI6"/>
<evidence type="ECO:0000256" key="2">
    <source>
        <dbReference type="ARBA" id="ARBA00007025"/>
    </source>
</evidence>
<evidence type="ECO:0000313" key="12">
    <source>
        <dbReference type="Proteomes" id="UP001620626"/>
    </source>
</evidence>
<dbReference type="InterPro" id="IPR027417">
    <property type="entry name" value="P-loop_NTPase"/>
</dbReference>
<dbReference type="SUPFAM" id="SSF52540">
    <property type="entry name" value="P-loop containing nucleoside triphosphate hydrolases"/>
    <property type="match status" value="1"/>
</dbReference>